<dbReference type="EMBL" id="CAJFCV020000002">
    <property type="protein sequence ID" value="CAG9095581.1"/>
    <property type="molecule type" value="Genomic_DNA"/>
</dbReference>
<sequence>MRVYKYHVIHFTIYDFIFSFNLGTLIKPDTIFPFNGAYVKGWYRYFGDNGATICMISIIVTGGHAITTQCICLVYRFAVLLDTRKLLALMSDWKAYVIGYVISTTIYTLISVFIFAKIVFPVDEVHRQILEVAKIFPNATLPDFNQVILYLPPTTEHSLGAAIFIFCGFMTAEFVSVGSVYMLLRKLESKKASFSKATYRLHRQLTIALGLQLSTPFFFIMAPVSYWVVVNYPYGYMDYSTSRLFLLYIEMYGTCNSAITLYFVKPYRNLVTSKIRMAFHYATCRRYGKEEEILVVMPPESTLVSSGLT</sequence>
<evidence type="ECO:0000313" key="5">
    <source>
        <dbReference type="WBParaSite" id="BXY_0252600.1"/>
    </source>
</evidence>
<dbReference type="Proteomes" id="UP000095284">
    <property type="component" value="Unplaced"/>
</dbReference>
<evidence type="ECO:0000256" key="1">
    <source>
        <dbReference type="SAM" id="Phobius"/>
    </source>
</evidence>
<dbReference type="WBParaSite" id="BXY_0252600.1">
    <property type="protein sequence ID" value="BXY_0252600.1"/>
    <property type="gene ID" value="BXY_0252600"/>
</dbReference>
<keyword evidence="4" id="KW-1185">Reference proteome</keyword>
<gene>
    <name evidence="2" type="ORF">BXYJ_LOCUS3683</name>
</gene>
<name>A0A1I7RP85_BURXY</name>
<evidence type="ECO:0000313" key="3">
    <source>
        <dbReference type="Proteomes" id="UP000095284"/>
    </source>
</evidence>
<dbReference type="Pfam" id="PF10318">
    <property type="entry name" value="7TM_GPCR_Srh"/>
    <property type="match status" value="1"/>
</dbReference>
<evidence type="ECO:0000313" key="2">
    <source>
        <dbReference type="EMBL" id="CAD5214745.1"/>
    </source>
</evidence>
<feature type="transmembrane region" description="Helical" evidence="1">
    <location>
        <begin position="205"/>
        <end position="229"/>
    </location>
</feature>
<dbReference type="Proteomes" id="UP000659654">
    <property type="component" value="Unassembled WGS sequence"/>
</dbReference>
<feature type="transmembrane region" description="Helical" evidence="1">
    <location>
        <begin position="50"/>
        <end position="75"/>
    </location>
</feature>
<feature type="transmembrane region" description="Helical" evidence="1">
    <location>
        <begin position="159"/>
        <end position="184"/>
    </location>
</feature>
<dbReference type="EMBL" id="CAJFDI010000002">
    <property type="protein sequence ID" value="CAD5214745.1"/>
    <property type="molecule type" value="Genomic_DNA"/>
</dbReference>
<dbReference type="InterPro" id="IPR050920">
    <property type="entry name" value="Nematode_rcpt-like_delta"/>
</dbReference>
<keyword evidence="1" id="KW-0472">Membrane</keyword>
<evidence type="ECO:0000313" key="4">
    <source>
        <dbReference type="Proteomes" id="UP000659654"/>
    </source>
</evidence>
<accession>A0A1I7RP85</accession>
<dbReference type="OrthoDB" id="5877719at2759"/>
<dbReference type="Proteomes" id="UP000582659">
    <property type="component" value="Unassembled WGS sequence"/>
</dbReference>
<protein>
    <submittedName>
        <fullName evidence="2">(pine wood nematode) hypothetical protein</fullName>
    </submittedName>
</protein>
<keyword evidence="1" id="KW-0812">Transmembrane</keyword>
<dbReference type="SUPFAM" id="SSF81321">
    <property type="entry name" value="Family A G protein-coupled receptor-like"/>
    <property type="match status" value="1"/>
</dbReference>
<proteinExistence type="predicted"/>
<organism evidence="3 5">
    <name type="scientific">Bursaphelenchus xylophilus</name>
    <name type="common">Pinewood nematode worm</name>
    <name type="synonym">Aphelenchoides xylophilus</name>
    <dbReference type="NCBI Taxonomy" id="6326"/>
    <lineage>
        <taxon>Eukaryota</taxon>
        <taxon>Metazoa</taxon>
        <taxon>Ecdysozoa</taxon>
        <taxon>Nematoda</taxon>
        <taxon>Chromadorea</taxon>
        <taxon>Rhabditida</taxon>
        <taxon>Tylenchina</taxon>
        <taxon>Tylenchomorpha</taxon>
        <taxon>Aphelenchoidea</taxon>
        <taxon>Aphelenchoididae</taxon>
        <taxon>Bursaphelenchus</taxon>
    </lineage>
</organism>
<reference evidence="5" key="1">
    <citation type="submission" date="2016-11" db="UniProtKB">
        <authorList>
            <consortium name="WormBaseParasite"/>
        </authorList>
    </citation>
    <scope>IDENTIFICATION</scope>
</reference>
<dbReference type="PANTHER" id="PTHR22945">
    <property type="entry name" value="SERPENTINE RECEPTOR, CLASS D DELTA"/>
    <property type="match status" value="1"/>
</dbReference>
<dbReference type="PANTHER" id="PTHR22945:SF40">
    <property type="entry name" value="SERPENTINE RECEPTOR, CLASS D (DELTA)-RELATED"/>
    <property type="match status" value="1"/>
</dbReference>
<dbReference type="AlphaFoldDB" id="A0A1I7RP85"/>
<feature type="transmembrane region" description="Helical" evidence="1">
    <location>
        <begin position="244"/>
        <end position="264"/>
    </location>
</feature>
<feature type="transmembrane region" description="Helical" evidence="1">
    <location>
        <begin position="96"/>
        <end position="120"/>
    </location>
</feature>
<reference evidence="2" key="2">
    <citation type="submission" date="2020-09" db="EMBL/GenBank/DDBJ databases">
        <authorList>
            <person name="Kikuchi T."/>
        </authorList>
    </citation>
    <scope>NUCLEOTIDE SEQUENCE</scope>
    <source>
        <strain evidence="2">Ka4C1</strain>
    </source>
</reference>
<keyword evidence="1" id="KW-1133">Transmembrane helix</keyword>
<feature type="transmembrane region" description="Helical" evidence="1">
    <location>
        <begin position="7"/>
        <end position="26"/>
    </location>
</feature>
<dbReference type="InterPro" id="IPR019422">
    <property type="entry name" value="7TM_GPCR_serpentine_rcpt_Srh"/>
</dbReference>